<dbReference type="EMBL" id="BAABBP010000008">
    <property type="protein sequence ID" value="GAA3990213.1"/>
    <property type="molecule type" value="Genomic_DNA"/>
</dbReference>
<proteinExistence type="predicted"/>
<accession>A0ABP7R0S5</accession>
<organism evidence="3 4">
    <name type="scientific">Comamonas faecalis</name>
    <dbReference type="NCBI Taxonomy" id="1387849"/>
    <lineage>
        <taxon>Bacteria</taxon>
        <taxon>Pseudomonadati</taxon>
        <taxon>Pseudomonadota</taxon>
        <taxon>Betaproteobacteria</taxon>
        <taxon>Burkholderiales</taxon>
        <taxon>Comamonadaceae</taxon>
        <taxon>Comamonas</taxon>
    </lineage>
</organism>
<dbReference type="RefSeq" id="WP_312563837.1">
    <property type="nucleotide sequence ID" value="NZ_BAABBP010000008.1"/>
</dbReference>
<sequence>MTAAEEAAAQAQLLEDVIATAQRLVKAEKDSSKVTPAYIAEKVKLAAAMFASDPPIPLDEAKAVSTLIQRFSHRMGKATTLKDDAGHIEWLNAARKKDWHYWRRYRDYQESKLSDVVVDGLDESTSDILGLLEDPLRADPWDRRGLVVGHVQSGKTSNYTGLINKAADAGYKIIIVLAGLHNNLRSQTQIRLEEGFLGYETTQGGDPGASIGVAAFGEDLKTNSATTRAENGDFSKAIAKHFNGISPEERPWIFVVKKQKTVLTELLKWIQKRVADTPHPLPYTLPLQQPLPDGKEWRLVTKLPLLVIDDEADNASVDTGEQLFNEDGTPDEEHSPKTINSLIRRVLHSFTRKAYVGYTATPFANIYIHHKGATIAEGPDLFPKAFIINLAAPSNYVGPARMFGKLTKEGRVGALPLSCSILDHYDPEAEAGWMPPNHKKTHVPVHNGQETIPQSLREAIHSFVLACAVRELRGQGLDHSSMLIHVTRYVAVQDHVREQVEEAVRRMRQKITRGSDADELLTQMRKLWDEDFVPTRDKIAEFSTPEELPPPMPSWDDVLAKLPDVLDDIDVRSINGTAKDALDYATPGAALKVIAVGGDKLARGLTLEGLCTSYFVRTTKMYDTLMQMGRWFGYRPGYLDLCRLYTSPDLVKWFGHIADASEELREEFDFMAKAKLTPEQYGLKVMSHETLTVTSPLKMRNAQTLSLTYSGTRPQTILFHRNAAIQKANLDATDALVAALGTKFVDAPKYPRDGEADSWPGARLWQDVDASHVLAFLAAYATHPNATSAKAAVLSDFIAKMLDIGKLKQWSVALLSGGDGVGEPYTFPGGFEAKSLQTRKMDDQPSAKDPAMFAIGVLTDPKDEGIDIDDDVWRDALTRTRAAWKPDPARGRVNPPTSPSGKGIREARDRLGGDADRGLLLLYTLSPYKGKSKAPENLIVPSWEKPIMAFAIAFPSAENGIRVEYEVNLLYWMQEYGPSE</sequence>
<name>A0ABP7R0S5_9BURK</name>
<comment type="caution">
    <text evidence="3">The sequence shown here is derived from an EMBL/GenBank/DDBJ whole genome shotgun (WGS) entry which is preliminary data.</text>
</comment>
<reference evidence="4" key="1">
    <citation type="journal article" date="2019" name="Int. J. Syst. Evol. Microbiol.">
        <title>The Global Catalogue of Microorganisms (GCM) 10K type strain sequencing project: providing services to taxonomists for standard genome sequencing and annotation.</title>
        <authorList>
            <consortium name="The Broad Institute Genomics Platform"/>
            <consortium name="The Broad Institute Genome Sequencing Center for Infectious Disease"/>
            <person name="Wu L."/>
            <person name="Ma J."/>
        </authorList>
    </citation>
    <scope>NUCLEOTIDE SEQUENCE [LARGE SCALE GENOMIC DNA]</scope>
    <source>
        <strain evidence="4">JCM 17561</strain>
    </source>
</reference>
<evidence type="ECO:0000313" key="3">
    <source>
        <dbReference type="EMBL" id="GAA3990213.1"/>
    </source>
</evidence>
<dbReference type="Pfam" id="PF10593">
    <property type="entry name" value="Z1"/>
    <property type="match status" value="1"/>
</dbReference>
<evidence type="ECO:0000256" key="1">
    <source>
        <dbReference type="SAM" id="MobiDB-lite"/>
    </source>
</evidence>
<dbReference type="InterPro" id="IPR018310">
    <property type="entry name" value="Put_endonuclease_Z1-dom"/>
</dbReference>
<dbReference type="Proteomes" id="UP001501627">
    <property type="component" value="Unassembled WGS sequence"/>
</dbReference>
<feature type="domain" description="Putative endonuclease Z1" evidence="2">
    <location>
        <begin position="455"/>
        <end position="689"/>
    </location>
</feature>
<gene>
    <name evidence="3" type="ORF">GCM10022279_11640</name>
</gene>
<evidence type="ECO:0000313" key="4">
    <source>
        <dbReference type="Proteomes" id="UP001501627"/>
    </source>
</evidence>
<evidence type="ECO:0000259" key="2">
    <source>
        <dbReference type="Pfam" id="PF10593"/>
    </source>
</evidence>
<feature type="region of interest" description="Disordered" evidence="1">
    <location>
        <begin position="884"/>
        <end position="908"/>
    </location>
</feature>
<protein>
    <submittedName>
        <fullName evidence="3">Z1 domain-containing protein</fullName>
    </submittedName>
</protein>
<keyword evidence="4" id="KW-1185">Reference proteome</keyword>